<evidence type="ECO:0000313" key="3">
    <source>
        <dbReference type="EMBL" id="BBB24697.1"/>
    </source>
</evidence>
<evidence type="ECO:0000256" key="1">
    <source>
        <dbReference type="ARBA" id="ARBA00022729"/>
    </source>
</evidence>
<name>A0A7R6P760_9GAMM</name>
<organism evidence="3 4">
    <name type="scientific">Amphritea japonica ATCC BAA-1530</name>
    <dbReference type="NCBI Taxonomy" id="1278309"/>
    <lineage>
        <taxon>Bacteria</taxon>
        <taxon>Pseudomonadati</taxon>
        <taxon>Pseudomonadota</taxon>
        <taxon>Gammaproteobacteria</taxon>
        <taxon>Oceanospirillales</taxon>
        <taxon>Oceanospirillaceae</taxon>
        <taxon>Amphritea</taxon>
    </lineage>
</organism>
<dbReference type="InterPro" id="IPR038404">
    <property type="entry name" value="TRAP_DctP_sf"/>
</dbReference>
<protein>
    <submittedName>
        <fullName evidence="3">TRAP dicarboxylate transporter DctP subunit</fullName>
    </submittedName>
</protein>
<sequence length="348" mass="37968">MQFIRVANAFGIANKPLIWRIIMKFVPKKTAALLASLLTLGSAGSALAETQWHMPTPYGDANLPTQIAHQFAEEIKSNTAGDLDITVHSGASLIKHPEIPRAVKTGQVQLGEVFIGIMGNTHPVFKHDNIPFLATTYDSAEKLWNAAKPEVEKQLNKEGMMLLYTVAWPAQSLYTKAPVNTLADLKGSKMRAYSPSTSRLADLMNTSPTTVQVPEIPQAFSTGIIDAMITSPSTGVNGQAWDYLSHYTDVRAWIPKNVVVVNKRSFMRLDKKTQQVILAAAANAEVKGWAGVRGKAQEDTKTLAEKGIVVSEPSAELMAELNKIGATMIEEWKAEAPEVEAILSNFNQ</sequence>
<reference evidence="3 4" key="1">
    <citation type="journal article" date="2008" name="Int. J. Syst. Evol. Microbiol.">
        <title>Amphritea japonica sp. nov. and Amphritea balenae sp. nov., isolated from the sediment adjacent to sperm whale carcasses off Kagoshima, Japan.</title>
        <authorList>
            <person name="Miyazaki M."/>
            <person name="Nogi Y."/>
            <person name="Fujiwara Y."/>
            <person name="Kawato M."/>
            <person name="Nagahama T."/>
            <person name="Kubokawa K."/>
            <person name="Horikoshi K."/>
        </authorList>
    </citation>
    <scope>NUCLEOTIDE SEQUENCE [LARGE SCALE GENOMIC DNA]</scope>
    <source>
        <strain evidence="3 4">ATCC BAA-1530</strain>
    </source>
</reference>
<evidence type="ECO:0000256" key="2">
    <source>
        <dbReference type="SAM" id="SignalP"/>
    </source>
</evidence>
<dbReference type="Pfam" id="PF03480">
    <property type="entry name" value="DctP"/>
    <property type="match status" value="1"/>
</dbReference>
<dbReference type="CDD" id="cd13602">
    <property type="entry name" value="PBP2_TRAP_BpDctp6_7"/>
    <property type="match status" value="1"/>
</dbReference>
<evidence type="ECO:0000313" key="4">
    <source>
        <dbReference type="Proteomes" id="UP000595663"/>
    </source>
</evidence>
<accession>A0A7R6P760</accession>
<gene>
    <name evidence="3" type="ORF">AMJAP_0098</name>
</gene>
<feature type="chain" id="PRO_5032268741" evidence="2">
    <location>
        <begin position="49"/>
        <end position="348"/>
    </location>
</feature>
<feature type="signal peptide" evidence="2">
    <location>
        <begin position="1"/>
        <end position="48"/>
    </location>
</feature>
<keyword evidence="1 2" id="KW-0732">Signal</keyword>
<dbReference type="InterPro" id="IPR018389">
    <property type="entry name" value="DctP_fam"/>
</dbReference>
<dbReference type="PANTHER" id="PTHR33376:SF4">
    <property type="entry name" value="SIALIC ACID-BINDING PERIPLASMIC PROTEIN SIAP"/>
    <property type="match status" value="1"/>
</dbReference>
<dbReference type="NCBIfam" id="NF037995">
    <property type="entry name" value="TRAP_S1"/>
    <property type="match status" value="1"/>
</dbReference>
<dbReference type="Gene3D" id="3.40.190.170">
    <property type="entry name" value="Bacterial extracellular solute-binding protein, family 7"/>
    <property type="match status" value="1"/>
</dbReference>
<dbReference type="PANTHER" id="PTHR33376">
    <property type="match status" value="1"/>
</dbReference>
<keyword evidence="4" id="KW-1185">Reference proteome</keyword>
<dbReference type="EMBL" id="AP014545">
    <property type="protein sequence ID" value="BBB24697.1"/>
    <property type="molecule type" value="Genomic_DNA"/>
</dbReference>
<dbReference type="Proteomes" id="UP000595663">
    <property type="component" value="Chromosome"/>
</dbReference>
<dbReference type="AlphaFoldDB" id="A0A7R6P760"/>
<dbReference type="GO" id="GO:0055085">
    <property type="term" value="P:transmembrane transport"/>
    <property type="evidence" value="ECO:0007669"/>
    <property type="project" value="InterPro"/>
</dbReference>
<dbReference type="KEGG" id="ajp:AMJAP_0098"/>
<proteinExistence type="predicted"/>